<evidence type="ECO:0000313" key="3">
    <source>
        <dbReference type="Proteomes" id="UP000019376"/>
    </source>
</evidence>
<feature type="region of interest" description="Disordered" evidence="1">
    <location>
        <begin position="92"/>
        <end position="113"/>
    </location>
</feature>
<reference evidence="2 3" key="1">
    <citation type="journal article" date="2013" name="PLoS ONE">
        <title>Genomic and secretomic analyses reveal unique features of the lignocellulolytic enzyme system of Penicillium decumbens.</title>
        <authorList>
            <person name="Liu G."/>
            <person name="Zhang L."/>
            <person name="Wei X."/>
            <person name="Zou G."/>
            <person name="Qin Y."/>
            <person name="Ma L."/>
            <person name="Li J."/>
            <person name="Zheng H."/>
            <person name="Wang S."/>
            <person name="Wang C."/>
            <person name="Xun L."/>
            <person name="Zhao G.-P."/>
            <person name="Zhou Z."/>
            <person name="Qu Y."/>
        </authorList>
    </citation>
    <scope>NUCLEOTIDE SEQUENCE [LARGE SCALE GENOMIC DNA]</scope>
    <source>
        <strain evidence="3">114-2 / CGMCC 5302</strain>
    </source>
</reference>
<dbReference type="OrthoDB" id="4368550at2759"/>
<sequence>MRKLSSHLLLAVENGQTISCNSKVTVLLSRNYLFQSDFGRDFDFAADLPTLNLGKALNVRPEEKKKPIYFPGMTPLARPWRLAPWRRAPGEGLQKDAPVSKAKWASQSAPQLRVEEPSQVSHSGLTTAFPPPPVPILKRAGDSVKRHDRHVSFGDVSVKEYVPFVEAVFSPALPVAPALPAPILKRAGDSVKRHDLHVSFGNVVVSEYVPFTQPACPRTLPTSCALPFPILEPSGDPVKRDDHHISEKDVPVNEHVQIAERVFPPPRWAFFPPQRLEPPHLPLPPRPVEDAMDNDCRPRVDVSVPGSSLKDWAVGTACCVAFVGIVMWLS</sequence>
<accession>S7Z7D7</accession>
<dbReference type="AlphaFoldDB" id="S7Z7D7"/>
<dbReference type="HOGENOM" id="CLU_842265_0_0_1"/>
<protein>
    <submittedName>
        <fullName evidence="2">Uncharacterized protein</fullName>
    </submittedName>
</protein>
<organism evidence="2 3">
    <name type="scientific">Penicillium oxalicum (strain 114-2 / CGMCC 5302)</name>
    <name type="common">Penicillium decumbens</name>
    <dbReference type="NCBI Taxonomy" id="933388"/>
    <lineage>
        <taxon>Eukaryota</taxon>
        <taxon>Fungi</taxon>
        <taxon>Dikarya</taxon>
        <taxon>Ascomycota</taxon>
        <taxon>Pezizomycotina</taxon>
        <taxon>Eurotiomycetes</taxon>
        <taxon>Eurotiomycetidae</taxon>
        <taxon>Eurotiales</taxon>
        <taxon>Aspergillaceae</taxon>
        <taxon>Penicillium</taxon>
    </lineage>
</organism>
<evidence type="ECO:0000256" key="1">
    <source>
        <dbReference type="SAM" id="MobiDB-lite"/>
    </source>
</evidence>
<evidence type="ECO:0000313" key="2">
    <source>
        <dbReference type="EMBL" id="EPS26475.1"/>
    </source>
</evidence>
<gene>
    <name evidence="2" type="ORF">PDE_01412</name>
</gene>
<dbReference type="EMBL" id="KB644409">
    <property type="protein sequence ID" value="EPS26475.1"/>
    <property type="molecule type" value="Genomic_DNA"/>
</dbReference>
<dbReference type="Proteomes" id="UP000019376">
    <property type="component" value="Unassembled WGS sequence"/>
</dbReference>
<name>S7Z7D7_PENO1</name>
<keyword evidence="3" id="KW-1185">Reference proteome</keyword>
<proteinExistence type="predicted"/>